<gene>
    <name evidence="9" type="ordered locus">Dred_1469</name>
</gene>
<keyword evidence="3" id="KW-1003">Cell membrane</keyword>
<reference evidence="9 10" key="1">
    <citation type="submission" date="2007-03" db="EMBL/GenBank/DDBJ databases">
        <title>Complete sequence of Desulfotomaculum reducens MI-1.</title>
        <authorList>
            <consortium name="US DOE Joint Genome Institute"/>
            <person name="Copeland A."/>
            <person name="Lucas S."/>
            <person name="Lapidus A."/>
            <person name="Barry K."/>
            <person name="Detter J.C."/>
            <person name="Glavina del Rio T."/>
            <person name="Hammon N."/>
            <person name="Israni S."/>
            <person name="Dalin E."/>
            <person name="Tice H."/>
            <person name="Pitluck S."/>
            <person name="Sims D."/>
            <person name="Brettin T."/>
            <person name="Bruce D."/>
            <person name="Han C."/>
            <person name="Tapia R."/>
            <person name="Schmutz J."/>
            <person name="Larimer F."/>
            <person name="Land M."/>
            <person name="Hauser L."/>
            <person name="Kyrpides N."/>
            <person name="Kim E."/>
            <person name="Tebo B.M."/>
            <person name="Richardson P."/>
        </authorList>
    </citation>
    <scope>NUCLEOTIDE SEQUENCE [LARGE SCALE GENOMIC DNA]</scope>
    <source>
        <strain evidence="9 10">MI-1</strain>
    </source>
</reference>
<comment type="subcellular location">
    <subcellularLocation>
        <location evidence="1">Cell membrane</location>
        <topology evidence="1">Multi-pass membrane protein</topology>
    </subcellularLocation>
</comment>
<evidence type="ECO:0000256" key="1">
    <source>
        <dbReference type="ARBA" id="ARBA00004651"/>
    </source>
</evidence>
<dbReference type="EMBL" id="CP000612">
    <property type="protein sequence ID" value="ABO49999.1"/>
    <property type="molecule type" value="Genomic_DNA"/>
</dbReference>
<feature type="transmembrane region" description="Helical" evidence="7">
    <location>
        <begin position="6"/>
        <end position="23"/>
    </location>
</feature>
<comment type="similarity">
    <text evidence="2">Belongs to the UPF0702 family.</text>
</comment>
<evidence type="ECO:0000256" key="5">
    <source>
        <dbReference type="ARBA" id="ARBA00022989"/>
    </source>
</evidence>
<dbReference type="AlphaFoldDB" id="A4J4J6"/>
<dbReference type="OrthoDB" id="1682423at2"/>
<keyword evidence="4 7" id="KW-0812">Transmembrane</keyword>
<organism evidence="9 10">
    <name type="scientific">Desulforamulus reducens (strain ATCC BAA-1160 / DSM 100696 / MI-1)</name>
    <name type="common">Desulfotomaculum reducens</name>
    <dbReference type="NCBI Taxonomy" id="349161"/>
    <lineage>
        <taxon>Bacteria</taxon>
        <taxon>Bacillati</taxon>
        <taxon>Bacillota</taxon>
        <taxon>Clostridia</taxon>
        <taxon>Eubacteriales</taxon>
        <taxon>Peptococcaceae</taxon>
        <taxon>Desulforamulus</taxon>
    </lineage>
</organism>
<accession>A4J4J6</accession>
<evidence type="ECO:0000313" key="10">
    <source>
        <dbReference type="Proteomes" id="UP000001556"/>
    </source>
</evidence>
<feature type="domain" description="YetF C-terminal" evidence="8">
    <location>
        <begin position="79"/>
        <end position="211"/>
    </location>
</feature>
<dbReference type="PANTHER" id="PTHR34582:SF6">
    <property type="entry name" value="UPF0702 TRANSMEMBRANE PROTEIN YCAP"/>
    <property type="match status" value="1"/>
</dbReference>
<feature type="transmembrane region" description="Helical" evidence="7">
    <location>
        <begin position="56"/>
        <end position="75"/>
    </location>
</feature>
<keyword evidence="6 7" id="KW-0472">Membrane</keyword>
<dbReference type="GO" id="GO:0005886">
    <property type="term" value="C:plasma membrane"/>
    <property type="evidence" value="ECO:0007669"/>
    <property type="project" value="UniProtKB-SubCell"/>
</dbReference>
<dbReference type="HOGENOM" id="CLU_077149_0_1_9"/>
<evidence type="ECO:0000256" key="3">
    <source>
        <dbReference type="ARBA" id="ARBA00022475"/>
    </source>
</evidence>
<keyword evidence="10" id="KW-1185">Reference proteome</keyword>
<dbReference type="Proteomes" id="UP000001556">
    <property type="component" value="Chromosome"/>
</dbReference>
<sequence length="226" mass="25763">MILVMIRTLILFTLVVLALRIMGKRQIGKLQPYELVIIIMLAELASIPMADNRFPLVSGVVAIITLLFVEILISYTSLKSERLREFVCGTPSILIENGKIVEQELKRLRYNINDLLEQLRSKNFPDITDVEFAVLETSGEISVIPKSQKRAVSPEDLNIPTEYEGLPITLIIDGFVFEKNLSKFNLSKEWLKDEFSKFGIYDSKQVLFASLDTKGNLFYQLKNKMA</sequence>
<dbReference type="Gene3D" id="3.30.240.20">
    <property type="entry name" value="bsu07140 like domains"/>
    <property type="match status" value="2"/>
</dbReference>
<keyword evidence="5 7" id="KW-1133">Transmembrane helix</keyword>
<dbReference type="InterPro" id="IPR007353">
    <property type="entry name" value="DUF421"/>
</dbReference>
<evidence type="ECO:0000256" key="4">
    <source>
        <dbReference type="ARBA" id="ARBA00022692"/>
    </source>
</evidence>
<dbReference type="KEGG" id="drm:Dred_1469"/>
<evidence type="ECO:0000313" key="9">
    <source>
        <dbReference type="EMBL" id="ABO49999.1"/>
    </source>
</evidence>
<dbReference type="eggNOG" id="COG2323">
    <property type="taxonomic scope" value="Bacteria"/>
</dbReference>
<dbReference type="Pfam" id="PF04239">
    <property type="entry name" value="DUF421"/>
    <property type="match status" value="1"/>
</dbReference>
<evidence type="ECO:0000256" key="2">
    <source>
        <dbReference type="ARBA" id="ARBA00006448"/>
    </source>
</evidence>
<proteinExistence type="inferred from homology"/>
<protein>
    <recommendedName>
        <fullName evidence="8">YetF C-terminal domain-containing protein</fullName>
    </recommendedName>
</protein>
<dbReference type="RefSeq" id="WP_011877815.1">
    <property type="nucleotide sequence ID" value="NC_009253.1"/>
</dbReference>
<dbReference type="InterPro" id="IPR023090">
    <property type="entry name" value="UPF0702_alpha/beta_dom_sf"/>
</dbReference>
<evidence type="ECO:0000259" key="8">
    <source>
        <dbReference type="Pfam" id="PF04239"/>
    </source>
</evidence>
<evidence type="ECO:0000256" key="6">
    <source>
        <dbReference type="ARBA" id="ARBA00023136"/>
    </source>
</evidence>
<name>A4J4J6_DESRM</name>
<dbReference type="STRING" id="349161.Dred_1469"/>
<evidence type="ECO:0000256" key="7">
    <source>
        <dbReference type="SAM" id="Phobius"/>
    </source>
</evidence>
<dbReference type="PANTHER" id="PTHR34582">
    <property type="entry name" value="UPF0702 TRANSMEMBRANE PROTEIN YCAP"/>
    <property type="match status" value="1"/>
</dbReference>